<keyword evidence="1" id="KW-0472">Membrane</keyword>
<proteinExistence type="predicted"/>
<keyword evidence="1" id="KW-0812">Transmembrane</keyword>
<comment type="caution">
    <text evidence="2">The sequence shown here is derived from an EMBL/GenBank/DDBJ whole genome shotgun (WGS) entry which is preliminary data.</text>
</comment>
<reference evidence="2 3" key="1">
    <citation type="submission" date="2023-07" db="EMBL/GenBank/DDBJ databases">
        <title>Genomic Encyclopedia of Type Strains, Phase IV (KMG-IV): sequencing the most valuable type-strain genomes for metagenomic binning, comparative biology and taxonomic classification.</title>
        <authorList>
            <person name="Goeker M."/>
        </authorList>
    </citation>
    <scope>NUCLEOTIDE SEQUENCE [LARGE SCALE GENOMIC DNA]</scope>
    <source>
        <strain evidence="2 3">DSM 16419</strain>
    </source>
</reference>
<feature type="transmembrane region" description="Helical" evidence="1">
    <location>
        <begin position="46"/>
        <end position="63"/>
    </location>
</feature>
<dbReference type="EMBL" id="JAUSWB010000007">
    <property type="protein sequence ID" value="MDQ0429902.1"/>
    <property type="molecule type" value="Genomic_DNA"/>
</dbReference>
<sequence>MPTCKTCETEWTWKESIKASWKFSGAMTCPRCQSNQYATPKSRKRMTLINWLVLLPLPFAAIFDLSLVYSISMILILFAVALSLIPKMMELSNEQKPLW</sequence>
<name>A0ABU0GX10_9BACL</name>
<keyword evidence="3" id="KW-1185">Reference proteome</keyword>
<gene>
    <name evidence="2" type="ORF">QOZ98_002738</name>
</gene>
<dbReference type="Proteomes" id="UP001241988">
    <property type="component" value="Unassembled WGS sequence"/>
</dbReference>
<keyword evidence="1" id="KW-1133">Transmembrane helix</keyword>
<dbReference type="NCBIfam" id="TIGR04104">
    <property type="entry name" value="cxxc_20_cxxc"/>
    <property type="match status" value="1"/>
</dbReference>
<organism evidence="2 3">
    <name type="scientific">Planomicrobium stackebrandtii</name>
    <dbReference type="NCBI Taxonomy" id="253160"/>
    <lineage>
        <taxon>Bacteria</taxon>
        <taxon>Bacillati</taxon>
        <taxon>Bacillota</taxon>
        <taxon>Bacilli</taxon>
        <taxon>Bacillales</taxon>
        <taxon>Caryophanaceae</taxon>
        <taxon>Planomicrobium</taxon>
    </lineage>
</organism>
<dbReference type="RefSeq" id="WP_308787942.1">
    <property type="nucleotide sequence ID" value="NZ_JAUSWB010000007.1"/>
</dbReference>
<dbReference type="InterPro" id="IPR026369">
    <property type="entry name" value="CxxC_20_CxxC"/>
</dbReference>
<evidence type="ECO:0000313" key="2">
    <source>
        <dbReference type="EMBL" id="MDQ0429902.1"/>
    </source>
</evidence>
<evidence type="ECO:0000313" key="3">
    <source>
        <dbReference type="Proteomes" id="UP001241988"/>
    </source>
</evidence>
<accession>A0ABU0GX10</accession>
<evidence type="ECO:0000256" key="1">
    <source>
        <dbReference type="SAM" id="Phobius"/>
    </source>
</evidence>
<feature type="transmembrane region" description="Helical" evidence="1">
    <location>
        <begin position="69"/>
        <end position="86"/>
    </location>
</feature>
<protein>
    <submittedName>
        <fullName evidence="2">CXXC-20-CXXC protein</fullName>
    </submittedName>
</protein>